<evidence type="ECO:0000256" key="1">
    <source>
        <dbReference type="SAM" id="MobiDB-lite"/>
    </source>
</evidence>
<dbReference type="EMBL" id="JARJCN010000006">
    <property type="protein sequence ID" value="KAJ7100292.1"/>
    <property type="molecule type" value="Genomic_DNA"/>
</dbReference>
<dbReference type="Proteomes" id="UP001222325">
    <property type="component" value="Unassembled WGS sequence"/>
</dbReference>
<feature type="compositionally biased region" description="Basic residues" evidence="1">
    <location>
        <begin position="494"/>
        <end position="504"/>
    </location>
</feature>
<dbReference type="AlphaFoldDB" id="A0AAD6UF22"/>
<comment type="caution">
    <text evidence="2">The sequence shown here is derived from an EMBL/GenBank/DDBJ whole genome shotgun (WGS) entry which is preliminary data.</text>
</comment>
<keyword evidence="3" id="KW-1185">Reference proteome</keyword>
<gene>
    <name evidence="2" type="ORF">B0H15DRAFT_999443</name>
</gene>
<sequence length="644" mass="70894">MEDLAAGHSARVHVEPAPSRSTPHPTAASFTAGTPPILRRRTHAHRTDCSYFPPADRCYDRCLQRTPNSPEARRFSDSPLPPDLGPTSNLISTRMTFILKASGSGWTSDTISIVPDSTVYVLGLQTSYMDLKIKPAAQFKRSIDFNYQVSTLVMGFVIGPDLNFNDLRIPSLVLDFKCNSGKLQLLLASNPKSGARVWIEVGPNSGLTSGAPRFQNFDLSVDEHLLQSPCLPCCASELLARAWWFERQKAVTMAADSRQLRSIVLGRWLNRFNQASLGFDFENQPRCLIGYSGLASNDIFFRLLSTSLRLLLWPYTTLDSDALGQGQDFALEHGGETTPRAVFPETASSSQIGRSRPRRSIKQSVHNIVVDNVRSPPFHPLSNSIPSSTNFKFPSPRQSDFESSIGRGALCTPQRSGPGETESFAQLTITRPPARKNNVPSRFAPARRGANHTNSAIANLQHGPGPGFPYKPAGPQACSRHRGTRTAQRNQSGQRRRSGRKRRSYTADCERSMRRERSVRPNIERRARTTSRAFADGAACAASGTSRARGASPAVRAETGGIGQDAGRKTPPQRTSCIRDGERFARLLRAAWTERLGGHRTRIALKAPLVLVRPRPPPTRSTQLSKLPKAGCRSAASLFRSERY</sequence>
<feature type="region of interest" description="Disordered" evidence="1">
    <location>
        <begin position="1"/>
        <end position="36"/>
    </location>
</feature>
<feature type="region of interest" description="Disordered" evidence="1">
    <location>
        <begin position="336"/>
        <end position="363"/>
    </location>
</feature>
<feature type="compositionally biased region" description="Polar residues" evidence="1">
    <location>
        <begin position="381"/>
        <end position="399"/>
    </location>
</feature>
<feature type="compositionally biased region" description="Low complexity" evidence="1">
    <location>
        <begin position="533"/>
        <end position="554"/>
    </location>
</feature>
<proteinExistence type="predicted"/>
<protein>
    <submittedName>
        <fullName evidence="2">Uncharacterized protein</fullName>
    </submittedName>
</protein>
<reference evidence="2" key="1">
    <citation type="submission" date="2023-03" db="EMBL/GenBank/DDBJ databases">
        <title>Massive genome expansion in bonnet fungi (Mycena s.s.) driven by repeated elements and novel gene families across ecological guilds.</title>
        <authorList>
            <consortium name="Lawrence Berkeley National Laboratory"/>
            <person name="Harder C.B."/>
            <person name="Miyauchi S."/>
            <person name="Viragh M."/>
            <person name="Kuo A."/>
            <person name="Thoen E."/>
            <person name="Andreopoulos B."/>
            <person name="Lu D."/>
            <person name="Skrede I."/>
            <person name="Drula E."/>
            <person name="Henrissat B."/>
            <person name="Morin E."/>
            <person name="Kohler A."/>
            <person name="Barry K."/>
            <person name="LaButti K."/>
            <person name="Morin E."/>
            <person name="Salamov A."/>
            <person name="Lipzen A."/>
            <person name="Mereny Z."/>
            <person name="Hegedus B."/>
            <person name="Baldrian P."/>
            <person name="Stursova M."/>
            <person name="Weitz H."/>
            <person name="Taylor A."/>
            <person name="Grigoriev I.V."/>
            <person name="Nagy L.G."/>
            <person name="Martin F."/>
            <person name="Kauserud H."/>
        </authorList>
    </citation>
    <scope>NUCLEOTIDE SEQUENCE</scope>
    <source>
        <strain evidence="2">CBHHK173m</strain>
    </source>
</reference>
<feature type="region of interest" description="Disordered" evidence="1">
    <location>
        <begin position="376"/>
        <end position="399"/>
    </location>
</feature>
<evidence type="ECO:0000313" key="2">
    <source>
        <dbReference type="EMBL" id="KAJ7100292.1"/>
    </source>
</evidence>
<feature type="compositionally biased region" description="Basic and acidic residues" evidence="1">
    <location>
        <begin position="508"/>
        <end position="527"/>
    </location>
</feature>
<feature type="compositionally biased region" description="Polar residues" evidence="1">
    <location>
        <begin position="19"/>
        <end position="32"/>
    </location>
</feature>
<accession>A0AAD6UF22</accession>
<feature type="region of interest" description="Disordered" evidence="1">
    <location>
        <begin position="464"/>
        <end position="574"/>
    </location>
</feature>
<evidence type="ECO:0000313" key="3">
    <source>
        <dbReference type="Proteomes" id="UP001222325"/>
    </source>
</evidence>
<organism evidence="2 3">
    <name type="scientific">Mycena belliarum</name>
    <dbReference type="NCBI Taxonomy" id="1033014"/>
    <lineage>
        <taxon>Eukaryota</taxon>
        <taxon>Fungi</taxon>
        <taxon>Dikarya</taxon>
        <taxon>Basidiomycota</taxon>
        <taxon>Agaricomycotina</taxon>
        <taxon>Agaricomycetes</taxon>
        <taxon>Agaricomycetidae</taxon>
        <taxon>Agaricales</taxon>
        <taxon>Marasmiineae</taxon>
        <taxon>Mycenaceae</taxon>
        <taxon>Mycena</taxon>
    </lineage>
</organism>
<name>A0AAD6UF22_9AGAR</name>